<protein>
    <submittedName>
        <fullName evidence="2">Uncharacterized protein</fullName>
    </submittedName>
</protein>
<evidence type="ECO:0000256" key="1">
    <source>
        <dbReference type="SAM" id="MobiDB-lite"/>
    </source>
</evidence>
<comment type="caution">
    <text evidence="2">The sequence shown here is derived from an EMBL/GenBank/DDBJ whole genome shotgun (WGS) entry which is preliminary data.</text>
</comment>
<dbReference type="Proteomes" id="UP000626109">
    <property type="component" value="Unassembled WGS sequence"/>
</dbReference>
<accession>A0A813KP33</accession>
<evidence type="ECO:0000313" key="2">
    <source>
        <dbReference type="EMBL" id="CAE8708208.1"/>
    </source>
</evidence>
<sequence length="274" mass="29492">MSCALPPSLLAPEESGDIRVAGGSGNEALLAAMQKMMKDTLAVSMAAMKKDLLASVENAVLQTLYPPSDEPHLQHQSSQFMMPSIPEMSTDEEEEEKDLALMATKKLEPQKSLTGFVPPALLDAVLKQRIALPQRPQHSQQATNESPVEYFLQQSPRSAVAAVTGSAVARAQAVQSPRPHVVQSFVQSDKPRFNAVPPPLPPLQKTRRRRVECPSRTGAAAAAAVSSNSDRAEIQNSRYSSRSSSVRPVGTPPVEEEGPCPLSNERGEVLVNPT</sequence>
<feature type="compositionally biased region" description="Low complexity" evidence="1">
    <location>
        <begin position="237"/>
        <end position="253"/>
    </location>
</feature>
<gene>
    <name evidence="2" type="ORF">PGLA2088_LOCUS34843</name>
</gene>
<name>A0A813KP33_POLGL</name>
<organism evidence="2 3">
    <name type="scientific">Polarella glacialis</name>
    <name type="common">Dinoflagellate</name>
    <dbReference type="NCBI Taxonomy" id="89957"/>
    <lineage>
        <taxon>Eukaryota</taxon>
        <taxon>Sar</taxon>
        <taxon>Alveolata</taxon>
        <taxon>Dinophyceae</taxon>
        <taxon>Suessiales</taxon>
        <taxon>Suessiaceae</taxon>
        <taxon>Polarella</taxon>
    </lineage>
</organism>
<feature type="region of interest" description="Disordered" evidence="1">
    <location>
        <begin position="190"/>
        <end position="274"/>
    </location>
</feature>
<dbReference type="EMBL" id="CAJNNW010031616">
    <property type="protein sequence ID" value="CAE8708208.1"/>
    <property type="molecule type" value="Genomic_DNA"/>
</dbReference>
<proteinExistence type="predicted"/>
<reference evidence="2" key="1">
    <citation type="submission" date="2021-02" db="EMBL/GenBank/DDBJ databases">
        <authorList>
            <person name="Dougan E. K."/>
            <person name="Rhodes N."/>
            <person name="Thang M."/>
            <person name="Chan C."/>
        </authorList>
    </citation>
    <scope>NUCLEOTIDE SEQUENCE</scope>
</reference>
<evidence type="ECO:0000313" key="3">
    <source>
        <dbReference type="Proteomes" id="UP000626109"/>
    </source>
</evidence>
<dbReference type="AlphaFoldDB" id="A0A813KP33"/>